<evidence type="ECO:0000313" key="3">
    <source>
        <dbReference type="Proteomes" id="UP001595952"/>
    </source>
</evidence>
<dbReference type="Pfam" id="PF06054">
    <property type="entry name" value="CoiA_nuc"/>
    <property type="match status" value="1"/>
</dbReference>
<dbReference type="EMBL" id="JBHSEI010000002">
    <property type="protein sequence ID" value="MFC4637873.1"/>
    <property type="molecule type" value="Genomic_DNA"/>
</dbReference>
<organism evidence="2 3">
    <name type="scientific">Deinococcus hohokamensis</name>
    <dbReference type="NCBI Taxonomy" id="309883"/>
    <lineage>
        <taxon>Bacteria</taxon>
        <taxon>Thermotogati</taxon>
        <taxon>Deinococcota</taxon>
        <taxon>Deinococci</taxon>
        <taxon>Deinococcales</taxon>
        <taxon>Deinococcaceae</taxon>
        <taxon>Deinococcus</taxon>
    </lineage>
</organism>
<comment type="caution">
    <text evidence="2">The sequence shown here is derived from an EMBL/GenBank/DDBJ whole genome shotgun (WGS) entry which is preliminary data.</text>
</comment>
<name>A0ABV9I6N6_9DEIO</name>
<protein>
    <recommendedName>
        <fullName evidence="1">Competence protein CoiA nuclease-like domain-containing protein</fullName>
    </recommendedName>
</protein>
<dbReference type="Proteomes" id="UP001595952">
    <property type="component" value="Unassembled WGS sequence"/>
</dbReference>
<reference evidence="3" key="1">
    <citation type="journal article" date="2019" name="Int. J. Syst. Evol. Microbiol.">
        <title>The Global Catalogue of Microorganisms (GCM) 10K type strain sequencing project: providing services to taxonomists for standard genome sequencing and annotation.</title>
        <authorList>
            <consortium name="The Broad Institute Genomics Platform"/>
            <consortium name="The Broad Institute Genome Sequencing Center for Infectious Disease"/>
            <person name="Wu L."/>
            <person name="Ma J."/>
        </authorList>
    </citation>
    <scope>NUCLEOTIDE SEQUENCE [LARGE SCALE GENOMIC DNA]</scope>
    <source>
        <strain evidence="3">CCUG 55995</strain>
    </source>
</reference>
<dbReference type="InterPro" id="IPR010330">
    <property type="entry name" value="CoiA_nuc"/>
</dbReference>
<proteinExistence type="predicted"/>
<evidence type="ECO:0000259" key="1">
    <source>
        <dbReference type="Pfam" id="PF06054"/>
    </source>
</evidence>
<evidence type="ECO:0000313" key="2">
    <source>
        <dbReference type="EMBL" id="MFC4637873.1"/>
    </source>
</evidence>
<gene>
    <name evidence="2" type="ORF">ACFO0D_05920</name>
</gene>
<dbReference type="RefSeq" id="WP_380060900.1">
    <property type="nucleotide sequence ID" value="NZ_JBHSEI010000002.1"/>
</dbReference>
<feature type="domain" description="Competence protein CoiA nuclease-like" evidence="1">
    <location>
        <begin position="12"/>
        <end position="58"/>
    </location>
</feature>
<sequence>MRGSTPNGRAWRADVLCERGRTRIAFEVQRSGITLKDLHARQALYRASGVRGLWLMRTRERDLMRG</sequence>
<keyword evidence="3" id="KW-1185">Reference proteome</keyword>
<accession>A0ABV9I6N6</accession>